<keyword evidence="1" id="KW-0472">Membrane</keyword>
<dbReference type="EMBL" id="WIGM01000379">
    <property type="protein sequence ID" value="KAF6827084.1"/>
    <property type="molecule type" value="Genomic_DNA"/>
</dbReference>
<evidence type="ECO:0000313" key="3">
    <source>
        <dbReference type="Proteomes" id="UP000639643"/>
    </source>
</evidence>
<sequence length="476" mass="52712">MLSNLLALGCIAAIAIILSLHDEKPLPDWPALISVNSLAAVVTAVFKASLIMPVAEGLAQLKWNWFRHPRKLADIVLFDDASRGPWGSLLIIKQLPRPQKAIVAGMGCIITIAALAIDPISQAMIEHRTCYLTREPSDLELANVPRANYYTACPTSLLTQVSYSIDPIMEAALNKGLIDPEETETQIKAQCSTDNCTFTQGNDGYFFSSLAMIHFCQDVTDRVVKNSTDTWHLKGSTLQLAQSSDMVMLSIAETPENYNDDQRPFLSFDILMATFPDPECKKGCGLTLTIAPLAVQCRLDPGVKRYKGEITNGIYRETEDKEPSQMLKIRPTTDGDNDYAWTLVTNFRLIDGEEKSCYAVADEAPQYVRVDSTWNTIYGYGAPSADWNVTWNYYPQECDWAMSLFAGDALRYSLANLIGESVTAITDIGASEKNVNGPLWLKKAYARGQGNLSVCGLQYVSSLGQLDHSRYSQQPW</sequence>
<protein>
    <submittedName>
        <fullName evidence="2">Uncharacterized protein</fullName>
    </submittedName>
</protein>
<dbReference type="PANTHER" id="PTHR35394:SF5">
    <property type="entry name" value="DUF3176 DOMAIN-CONTAINING PROTEIN"/>
    <property type="match status" value="1"/>
</dbReference>
<feature type="transmembrane region" description="Helical" evidence="1">
    <location>
        <begin position="29"/>
        <end position="52"/>
    </location>
</feature>
<dbReference type="Pfam" id="PF11374">
    <property type="entry name" value="DUF3176"/>
    <property type="match status" value="1"/>
</dbReference>
<name>A0A8H6K8X6_9PEZI</name>
<dbReference type="Proteomes" id="UP000639643">
    <property type="component" value="Unassembled WGS sequence"/>
</dbReference>
<organism evidence="2 3">
    <name type="scientific">Colletotrichum musicola</name>
    <dbReference type="NCBI Taxonomy" id="2175873"/>
    <lineage>
        <taxon>Eukaryota</taxon>
        <taxon>Fungi</taxon>
        <taxon>Dikarya</taxon>
        <taxon>Ascomycota</taxon>
        <taxon>Pezizomycotina</taxon>
        <taxon>Sordariomycetes</taxon>
        <taxon>Hypocreomycetidae</taxon>
        <taxon>Glomerellales</taxon>
        <taxon>Glomerellaceae</taxon>
        <taxon>Colletotrichum</taxon>
        <taxon>Colletotrichum orchidearum species complex</taxon>
    </lineage>
</organism>
<proteinExistence type="predicted"/>
<dbReference type="OrthoDB" id="5242705at2759"/>
<dbReference type="PANTHER" id="PTHR35394">
    <property type="entry name" value="DUF3176 DOMAIN-CONTAINING PROTEIN"/>
    <property type="match status" value="1"/>
</dbReference>
<keyword evidence="1" id="KW-1133">Transmembrane helix</keyword>
<comment type="caution">
    <text evidence="2">The sequence shown here is derived from an EMBL/GenBank/DDBJ whole genome shotgun (WGS) entry which is preliminary data.</text>
</comment>
<feature type="transmembrane region" description="Helical" evidence="1">
    <location>
        <begin position="101"/>
        <end position="120"/>
    </location>
</feature>
<reference evidence="2" key="1">
    <citation type="journal article" date="2020" name="Phytopathology">
        <title>Genome Sequence Resources of Colletotrichum truncatum, C. plurivorum, C. musicola, and C. sojae: Four Species Pathogenic to Soybean (Glycine max).</title>
        <authorList>
            <person name="Rogerio F."/>
            <person name="Boufleur T.R."/>
            <person name="Ciampi-Guillardi M."/>
            <person name="Sukno S.A."/>
            <person name="Thon M.R."/>
            <person name="Massola Junior N.S."/>
            <person name="Baroncelli R."/>
        </authorList>
    </citation>
    <scope>NUCLEOTIDE SEQUENCE</scope>
    <source>
        <strain evidence="2">LFN0074</strain>
    </source>
</reference>
<keyword evidence="3" id="KW-1185">Reference proteome</keyword>
<accession>A0A8H6K8X6</accession>
<keyword evidence="1" id="KW-0812">Transmembrane</keyword>
<evidence type="ECO:0000256" key="1">
    <source>
        <dbReference type="SAM" id="Phobius"/>
    </source>
</evidence>
<dbReference type="InterPro" id="IPR021514">
    <property type="entry name" value="DUF3176"/>
</dbReference>
<gene>
    <name evidence="2" type="ORF">CMUS01_09144</name>
</gene>
<dbReference type="AlphaFoldDB" id="A0A8H6K8X6"/>
<evidence type="ECO:0000313" key="2">
    <source>
        <dbReference type="EMBL" id="KAF6827084.1"/>
    </source>
</evidence>